<reference evidence="1 2" key="1">
    <citation type="journal article" name="Front. Microbiol.">
        <title>Sugar Metabolism of the First Thermophilic Planctomycete Thermogutta terrifontis: Comparative Genomic and Transcriptomic Approaches.</title>
        <authorList>
            <person name="Elcheninov A.G."/>
            <person name="Menzel P."/>
            <person name="Gudbergsdottir S.R."/>
            <person name="Slesarev A.I."/>
            <person name="Kadnikov V.V."/>
            <person name="Krogh A."/>
            <person name="Bonch-Osmolovskaya E.A."/>
            <person name="Peng X."/>
            <person name="Kublanov I.V."/>
        </authorList>
    </citation>
    <scope>NUCLEOTIDE SEQUENCE [LARGE SCALE GENOMIC DNA]</scope>
    <source>
        <strain evidence="1 2">R1</strain>
    </source>
</reference>
<dbReference type="KEGG" id="ttf:THTE_2755"/>
<keyword evidence="2" id="KW-1185">Reference proteome</keyword>
<organism evidence="1 2">
    <name type="scientific">Thermogutta terrifontis</name>
    <dbReference type="NCBI Taxonomy" id="1331910"/>
    <lineage>
        <taxon>Bacteria</taxon>
        <taxon>Pseudomonadati</taxon>
        <taxon>Planctomycetota</taxon>
        <taxon>Planctomycetia</taxon>
        <taxon>Pirellulales</taxon>
        <taxon>Thermoguttaceae</taxon>
        <taxon>Thermogutta</taxon>
    </lineage>
</organism>
<protein>
    <submittedName>
        <fullName evidence="1">Uncharacterized protein</fullName>
    </submittedName>
</protein>
<name>A0A286RHD0_9BACT</name>
<dbReference type="Proteomes" id="UP000215086">
    <property type="component" value="Chromosome"/>
</dbReference>
<evidence type="ECO:0000313" key="2">
    <source>
        <dbReference type="Proteomes" id="UP000215086"/>
    </source>
</evidence>
<dbReference type="AlphaFoldDB" id="A0A286RHD0"/>
<proteinExistence type="predicted"/>
<accession>A0A286RHD0</accession>
<dbReference type="EMBL" id="CP018477">
    <property type="protein sequence ID" value="ASV75357.1"/>
    <property type="molecule type" value="Genomic_DNA"/>
</dbReference>
<gene>
    <name evidence="1" type="ORF">THTE_2755</name>
</gene>
<sequence>MVIGYGWRGTLRFRRMFLRQRVCGIYGRGNLFSRGGEKLFLKSRA</sequence>
<evidence type="ECO:0000313" key="1">
    <source>
        <dbReference type="EMBL" id="ASV75357.1"/>
    </source>
</evidence>